<dbReference type="PANTHER" id="PTHR21014:SF4">
    <property type="entry name" value="PHOSPHATIDYLINOSITOL-4,5-BISPHOSPHATE 4-PHOSPHATASE"/>
    <property type="match status" value="1"/>
</dbReference>
<comment type="subcellular location">
    <subcellularLocation>
        <location evidence="2 11">Late endosome membrane</location>
        <topology evidence="2 11">Multi-pass membrane protein</topology>
    </subcellularLocation>
    <subcellularLocation>
        <location evidence="3 11">Lysosome membrane</location>
        <topology evidence="3 11">Multi-pass membrane protein</topology>
    </subcellularLocation>
</comment>
<keyword evidence="13" id="KW-1185">Reference proteome</keyword>
<keyword evidence="10 11" id="KW-0458">Lysosome</keyword>
<dbReference type="Pfam" id="PF09788">
    <property type="entry name" value="Tmemb_55A"/>
    <property type="match status" value="1"/>
</dbReference>
<proteinExistence type="predicted"/>
<evidence type="ECO:0000256" key="2">
    <source>
        <dbReference type="ARBA" id="ARBA00004107"/>
    </source>
</evidence>
<feature type="transmembrane region" description="Helical" evidence="11">
    <location>
        <begin position="139"/>
        <end position="156"/>
    </location>
</feature>
<evidence type="ECO:0000256" key="10">
    <source>
        <dbReference type="ARBA" id="ARBA00023228"/>
    </source>
</evidence>
<dbReference type="InterPro" id="IPR019178">
    <property type="entry name" value="PtdIns-P2-Ptase"/>
</dbReference>
<protein>
    <recommendedName>
        <fullName evidence="4 11">Phosphatidylinositol-4,5-bisphosphate 4-phosphatase</fullName>
        <ecNumber evidence="4 11">3.1.3.78</ecNumber>
    </recommendedName>
</protein>
<reference evidence="14" key="1">
    <citation type="submission" date="2024-02" db="UniProtKB">
        <authorList>
            <consortium name="WormBaseParasite"/>
        </authorList>
    </citation>
    <scope>IDENTIFICATION</scope>
</reference>
<evidence type="ECO:0000256" key="11">
    <source>
        <dbReference type="RuleBase" id="RU365008"/>
    </source>
</evidence>
<dbReference type="GO" id="GO:0030670">
    <property type="term" value="C:phagocytic vesicle membrane"/>
    <property type="evidence" value="ECO:0007669"/>
    <property type="project" value="TreeGrafter"/>
</dbReference>
<dbReference type="GO" id="GO:0046856">
    <property type="term" value="P:phosphatidylinositol dephosphorylation"/>
    <property type="evidence" value="ECO:0007669"/>
    <property type="project" value="InterPro"/>
</dbReference>
<evidence type="ECO:0000256" key="6">
    <source>
        <dbReference type="ARBA" id="ARBA00022753"/>
    </source>
</evidence>
<dbReference type="GO" id="GO:0034597">
    <property type="term" value="F:phosphatidylinositol-4,5-bisphosphate 4-phosphatase activity"/>
    <property type="evidence" value="ECO:0007669"/>
    <property type="project" value="UniProtKB-EC"/>
</dbReference>
<keyword evidence="7 11" id="KW-0378">Hydrolase</keyword>
<dbReference type="WBParaSite" id="MBELARI_LOCUS11428">
    <property type="protein sequence ID" value="MBELARI_LOCUS11428"/>
    <property type="gene ID" value="MBELARI_LOCUS11428"/>
</dbReference>
<evidence type="ECO:0000256" key="9">
    <source>
        <dbReference type="ARBA" id="ARBA00023136"/>
    </source>
</evidence>
<keyword evidence="5 11" id="KW-0812">Transmembrane</keyword>
<keyword evidence="8 11" id="KW-1133">Transmembrane helix</keyword>
<feature type="transmembrane region" description="Helical" evidence="11">
    <location>
        <begin position="111"/>
        <end position="133"/>
    </location>
</feature>
<comment type="function">
    <text evidence="11">Catalyzes the hydrolysis of phosphatidylinositol-4,5-bisphosphate (PtdIns-4,5-P2) to phosphatidylinositol-4-phosphate (PtdIns-4-P).</text>
</comment>
<sequence length="174" mass="19814">MSSDRRRVFPGDFGPPPVYKEKQRSEPSHEKGNVWSWPPGEPSPAFTPLPPYPAGPNLSNIRYPRDVSGPRYQCPECEQQFLFHRLMGIVVCPFCQKTVTVGRYNKKRSTLYLVVGLLLLLVSAIILTAYFIWFPKMPYVLISVLLISVGGFVSLIKAAHTRNRYPDAIRVDQY</sequence>
<evidence type="ECO:0000256" key="4">
    <source>
        <dbReference type="ARBA" id="ARBA00012936"/>
    </source>
</evidence>
<dbReference type="PANTHER" id="PTHR21014">
    <property type="entry name" value="PHOSPHATIDYLINOSITOL-4,5-BISPHOSPHATE 4-PHOSPHATASE"/>
    <property type="match status" value="1"/>
</dbReference>
<dbReference type="GO" id="GO:0005886">
    <property type="term" value="C:plasma membrane"/>
    <property type="evidence" value="ECO:0007669"/>
    <property type="project" value="TreeGrafter"/>
</dbReference>
<accession>A0AAF3EBW0</accession>
<feature type="region of interest" description="Disordered" evidence="12">
    <location>
        <begin position="1"/>
        <end position="42"/>
    </location>
</feature>
<dbReference type="Proteomes" id="UP000887575">
    <property type="component" value="Unassembled WGS sequence"/>
</dbReference>
<keyword evidence="9 11" id="KW-0472">Membrane</keyword>
<name>A0AAF3EBW0_9BILA</name>
<dbReference type="AlphaFoldDB" id="A0AAF3EBW0"/>
<comment type="catalytic activity">
    <reaction evidence="1 11">
        <text>a 1,2-diacyl-sn-glycero-3-phospho-(1D-myo-inositol-4,5-bisphosphate) + H2O = a 1,2-diacyl-sn-glycero-3-phospho-(1D-myo-inositol-5-phosphate) + phosphate</text>
        <dbReference type="Rhea" id="RHEA:25674"/>
        <dbReference type="ChEBI" id="CHEBI:15377"/>
        <dbReference type="ChEBI" id="CHEBI:43474"/>
        <dbReference type="ChEBI" id="CHEBI:57795"/>
        <dbReference type="ChEBI" id="CHEBI:58456"/>
        <dbReference type="EC" id="3.1.3.78"/>
    </reaction>
</comment>
<dbReference type="GO" id="GO:0031902">
    <property type="term" value="C:late endosome membrane"/>
    <property type="evidence" value="ECO:0007669"/>
    <property type="project" value="UniProtKB-SubCell"/>
</dbReference>
<evidence type="ECO:0000256" key="8">
    <source>
        <dbReference type="ARBA" id="ARBA00022989"/>
    </source>
</evidence>
<evidence type="ECO:0000256" key="12">
    <source>
        <dbReference type="SAM" id="MobiDB-lite"/>
    </source>
</evidence>
<evidence type="ECO:0000256" key="3">
    <source>
        <dbReference type="ARBA" id="ARBA00004155"/>
    </source>
</evidence>
<evidence type="ECO:0000313" key="13">
    <source>
        <dbReference type="Proteomes" id="UP000887575"/>
    </source>
</evidence>
<dbReference type="EC" id="3.1.3.78" evidence="4 11"/>
<organism evidence="13 14">
    <name type="scientific">Mesorhabditis belari</name>
    <dbReference type="NCBI Taxonomy" id="2138241"/>
    <lineage>
        <taxon>Eukaryota</taxon>
        <taxon>Metazoa</taxon>
        <taxon>Ecdysozoa</taxon>
        <taxon>Nematoda</taxon>
        <taxon>Chromadorea</taxon>
        <taxon>Rhabditida</taxon>
        <taxon>Rhabditina</taxon>
        <taxon>Rhabditomorpha</taxon>
        <taxon>Rhabditoidea</taxon>
        <taxon>Rhabditidae</taxon>
        <taxon>Mesorhabditinae</taxon>
        <taxon>Mesorhabditis</taxon>
    </lineage>
</organism>
<evidence type="ECO:0000256" key="7">
    <source>
        <dbReference type="ARBA" id="ARBA00022801"/>
    </source>
</evidence>
<feature type="compositionally biased region" description="Basic and acidic residues" evidence="12">
    <location>
        <begin position="19"/>
        <end position="32"/>
    </location>
</feature>
<evidence type="ECO:0000256" key="1">
    <source>
        <dbReference type="ARBA" id="ARBA00001261"/>
    </source>
</evidence>
<dbReference type="GO" id="GO:0005765">
    <property type="term" value="C:lysosomal membrane"/>
    <property type="evidence" value="ECO:0007669"/>
    <property type="project" value="UniProtKB-SubCell"/>
</dbReference>
<evidence type="ECO:0000313" key="14">
    <source>
        <dbReference type="WBParaSite" id="MBELARI_LOCUS11428"/>
    </source>
</evidence>
<evidence type="ECO:0000256" key="5">
    <source>
        <dbReference type="ARBA" id="ARBA00022692"/>
    </source>
</evidence>
<keyword evidence="6 11" id="KW-0967">Endosome</keyword>